<organism evidence="1 2">
    <name type="scientific">Scophthalmus maximus</name>
    <name type="common">Turbot</name>
    <name type="synonym">Psetta maxima</name>
    <dbReference type="NCBI Taxonomy" id="52904"/>
    <lineage>
        <taxon>Eukaryota</taxon>
        <taxon>Metazoa</taxon>
        <taxon>Chordata</taxon>
        <taxon>Craniata</taxon>
        <taxon>Vertebrata</taxon>
        <taxon>Euteleostomi</taxon>
        <taxon>Actinopterygii</taxon>
        <taxon>Neopterygii</taxon>
        <taxon>Teleostei</taxon>
        <taxon>Neoteleostei</taxon>
        <taxon>Acanthomorphata</taxon>
        <taxon>Carangaria</taxon>
        <taxon>Pleuronectiformes</taxon>
        <taxon>Pleuronectoidei</taxon>
        <taxon>Scophthalmidae</taxon>
        <taxon>Scophthalmus</taxon>
    </lineage>
</organism>
<proteinExistence type="predicted"/>
<evidence type="ECO:0000313" key="1">
    <source>
        <dbReference type="EMBL" id="KAF0025769.1"/>
    </source>
</evidence>
<accession>A0A6A4RZS1</accession>
<dbReference type="EMBL" id="VEVO01000020">
    <property type="protein sequence ID" value="KAF0025769.1"/>
    <property type="molecule type" value="Genomic_DNA"/>
</dbReference>
<protein>
    <submittedName>
        <fullName evidence="1">Uncharacterized protein</fullName>
    </submittedName>
</protein>
<sequence>MGGLRESGTFGLWLNVGNTLFSLDLNTTSFAWNSVVVFPRSQGVILAEHNVTVTKQRFEGQSSQNVLLVLRQSHDGNVISSPQPVHRTRIAAGTLIQFVCGILSSSIVIVRRSRTEIFLFAFAQSLFASEDLCAPLLGSEASLLAWPPDVHD</sequence>
<dbReference type="AlphaFoldDB" id="A0A6A4RZS1"/>
<name>A0A6A4RZS1_SCOMX</name>
<reference evidence="1 2" key="1">
    <citation type="submission" date="2019-06" db="EMBL/GenBank/DDBJ databases">
        <title>Draft genomes of female and male turbot (Scophthalmus maximus).</title>
        <authorList>
            <person name="Xu H."/>
            <person name="Xu X.-W."/>
            <person name="Shao C."/>
            <person name="Chen S."/>
        </authorList>
    </citation>
    <scope>NUCLEOTIDE SEQUENCE [LARGE SCALE GENOMIC DNA]</scope>
    <source>
        <strain evidence="1">Ysfricsl-2016a</strain>
        <tissue evidence="1">Blood</tissue>
    </source>
</reference>
<comment type="caution">
    <text evidence="1">The sequence shown here is derived from an EMBL/GenBank/DDBJ whole genome shotgun (WGS) entry which is preliminary data.</text>
</comment>
<dbReference type="Proteomes" id="UP000438429">
    <property type="component" value="Unassembled WGS sequence"/>
</dbReference>
<evidence type="ECO:0000313" key="2">
    <source>
        <dbReference type="Proteomes" id="UP000438429"/>
    </source>
</evidence>
<gene>
    <name evidence="1" type="ORF">F2P81_022650</name>
</gene>